<evidence type="ECO:0000313" key="3">
    <source>
        <dbReference type="Proteomes" id="UP000622653"/>
    </source>
</evidence>
<gene>
    <name evidence="2" type="ORF">IRY55_11290</name>
</gene>
<name>A0A8J7KLZ3_9BACL</name>
<feature type="coiled-coil region" evidence="1">
    <location>
        <begin position="21"/>
        <end position="48"/>
    </location>
</feature>
<keyword evidence="1" id="KW-0175">Coiled coil</keyword>
<dbReference type="Proteomes" id="UP000622653">
    <property type="component" value="Unassembled WGS sequence"/>
</dbReference>
<keyword evidence="3" id="KW-1185">Reference proteome</keyword>
<protein>
    <submittedName>
        <fullName evidence="2">Uncharacterized protein</fullName>
    </submittedName>
</protein>
<dbReference type="AlphaFoldDB" id="A0A8J7KLZ3"/>
<dbReference type="EMBL" id="JADKPV010000006">
    <property type="protein sequence ID" value="MBF4501949.1"/>
    <property type="molecule type" value="Genomic_DNA"/>
</dbReference>
<organism evidence="2 3">
    <name type="scientific">Savagea serpentis</name>
    <dbReference type="NCBI Taxonomy" id="2785297"/>
    <lineage>
        <taxon>Bacteria</taxon>
        <taxon>Bacillati</taxon>
        <taxon>Bacillota</taxon>
        <taxon>Bacilli</taxon>
        <taxon>Bacillales</taxon>
        <taxon>Caryophanaceae</taxon>
        <taxon>Savagea</taxon>
    </lineage>
</organism>
<evidence type="ECO:0000313" key="2">
    <source>
        <dbReference type="EMBL" id="MBF4501949.1"/>
    </source>
</evidence>
<evidence type="ECO:0000256" key="1">
    <source>
        <dbReference type="SAM" id="Coils"/>
    </source>
</evidence>
<reference evidence="2" key="1">
    <citation type="submission" date="2020-11" db="EMBL/GenBank/DDBJ databases">
        <title>Multidrug resistant novel bacterium Savagea serpentis sp. nov., isolated from the scats of a vine snake (Ahaetulla nasuta).</title>
        <authorList>
            <person name="Venkata Ramana V."/>
            <person name="Vikas Patil S."/>
            <person name="Yogita Lugani V."/>
        </authorList>
    </citation>
    <scope>NUCLEOTIDE SEQUENCE</scope>
    <source>
        <strain evidence="2">SN6</strain>
    </source>
</reference>
<sequence length="51" mass="6129">MMTVEMRKRPVIKGKDAEVFLKRAEQNKKNIEKRKENAIKKWSEQQREAAK</sequence>
<accession>A0A8J7KLZ3</accession>
<comment type="caution">
    <text evidence="2">The sequence shown here is derived from an EMBL/GenBank/DDBJ whole genome shotgun (WGS) entry which is preliminary data.</text>
</comment>
<dbReference type="RefSeq" id="WP_194563428.1">
    <property type="nucleotide sequence ID" value="NZ_JADKPV010000006.1"/>
</dbReference>
<proteinExistence type="predicted"/>